<dbReference type="OrthoDB" id="9793135at2"/>
<dbReference type="AlphaFoldDB" id="A0A2N5N6A1"/>
<evidence type="ECO:0000313" key="2">
    <source>
        <dbReference type="EMBL" id="PLT45886.1"/>
    </source>
</evidence>
<gene>
    <name evidence="2" type="ORF">B8V81_4317</name>
</gene>
<comment type="caution">
    <text evidence="2">The sequence shown here is derived from an EMBL/GenBank/DDBJ whole genome shotgun (WGS) entry which is preliminary data.</text>
</comment>
<proteinExistence type="predicted"/>
<reference evidence="2 3" key="1">
    <citation type="submission" date="2017-05" db="EMBL/GenBank/DDBJ databases">
        <title>Functional genome analysis of Paenibacillus pasadenensis strain R16: insights on endophytic life style and antifungal activity.</title>
        <authorList>
            <person name="Passera A."/>
            <person name="Marcolungo L."/>
            <person name="Casati P."/>
            <person name="Brasca M."/>
            <person name="Quaglino F."/>
            <person name="Delledonne M."/>
        </authorList>
    </citation>
    <scope>NUCLEOTIDE SEQUENCE [LARGE SCALE GENOMIC DNA]</scope>
    <source>
        <strain evidence="2 3">R16</strain>
    </source>
</reference>
<keyword evidence="1" id="KW-0732">Signal</keyword>
<feature type="signal peptide" evidence="1">
    <location>
        <begin position="1"/>
        <end position="19"/>
    </location>
</feature>
<name>A0A2N5N6A1_9BACL</name>
<dbReference type="PROSITE" id="PS51257">
    <property type="entry name" value="PROKAR_LIPOPROTEIN"/>
    <property type="match status" value="1"/>
</dbReference>
<evidence type="ECO:0000256" key="1">
    <source>
        <dbReference type="SAM" id="SignalP"/>
    </source>
</evidence>
<feature type="chain" id="PRO_5039295399" description="Lipoprotein" evidence="1">
    <location>
        <begin position="20"/>
        <end position="849"/>
    </location>
</feature>
<keyword evidence="3" id="KW-1185">Reference proteome</keyword>
<sequence>MSKIQKALLAGAIAAALLAAGCSGEGADAGAGQEAPAVEAFAKGKPLQASFADSRLSGMKGVAENGRLRLLANDETGEIAVLDQASGEIWRSNPAEADADPLASGINKELLSSQLQLDFYNSFGQISSINSFTDSVKHKQLRMEKIDGGVSVTYQFGTAQKTAEDVPLRLSAKRMEELSAKLDNTGKRALKIAYTENKETAVFERNDDALNGLQLTRALQALETAGYTPELLEQDMAELGFTQEKAAPRVFQATVNYTLEEGSLLVHVPVGEIQFPAAYPVNTISVLSFFGAGSAREQGSIFVPDGSGSLIHFNNGKAKYPAYQQMVYGSDQTMDRIEDDAREQPVRLPVFGLIKEKGAFLGIIEEGAAAAAVKADVSGRLNSYNNVYPSFYVINKGEVTLDANGQQRSLPKFQEAPMKSDFKVRYVFLSGEDASYEGMARYYRSYLLDGGALAKPAEAKAEDMPFYLQLVGSISKKKHLLGIPYEAQVPLTTFKQAEDIVERLQERRISSIRLKYDGWFNGGLDHKVPSSVSVDRAVGGAKGLESFAAFAKAKGIELYPAAALLVARTTKGFDESDDAARTLRAVPARVYPLDLALNRRDRTQEPSYVVSPRFAPSYAGTLADSLKDSGAGGVALTDLASQLNSDYRKRDQIDRTESEHYSLDALQQFRERGLSMMGEGGNVYALPYLTDVTHAPMGNSSFKLEDEEIPFYQMVVRGSVRYAGRPFNLSSYTDDRLYVLRCIEYGAGVSFEWIYAPNSSVKDSDYHRLYAVNYGMWLDKAAAMYKEVNEALGPAGQSPIVGHEKLADGVYRTEYGSGLAVIVNYNAHPVQAEGRTIEARSYATGGGQA</sequence>
<dbReference type="Proteomes" id="UP000234789">
    <property type="component" value="Unassembled WGS sequence"/>
</dbReference>
<dbReference type="EMBL" id="NFEZ01000004">
    <property type="protein sequence ID" value="PLT45886.1"/>
    <property type="molecule type" value="Genomic_DNA"/>
</dbReference>
<protein>
    <recommendedName>
        <fullName evidence="4">Lipoprotein</fullName>
    </recommendedName>
</protein>
<organism evidence="2 3">
    <name type="scientific">Paenibacillus pasadenensis</name>
    <dbReference type="NCBI Taxonomy" id="217090"/>
    <lineage>
        <taxon>Bacteria</taxon>
        <taxon>Bacillati</taxon>
        <taxon>Bacillota</taxon>
        <taxon>Bacilli</taxon>
        <taxon>Bacillales</taxon>
        <taxon>Paenibacillaceae</taxon>
        <taxon>Paenibacillus</taxon>
    </lineage>
</organism>
<evidence type="ECO:0000313" key="3">
    <source>
        <dbReference type="Proteomes" id="UP000234789"/>
    </source>
</evidence>
<evidence type="ECO:0008006" key="4">
    <source>
        <dbReference type="Google" id="ProtNLM"/>
    </source>
</evidence>
<dbReference type="InterPro" id="IPR043751">
    <property type="entry name" value="DUF5696"/>
</dbReference>
<dbReference type="RefSeq" id="WP_028597691.1">
    <property type="nucleotide sequence ID" value="NZ_BIMM01000004.1"/>
</dbReference>
<dbReference type="Pfam" id="PF18952">
    <property type="entry name" value="DUF5696"/>
    <property type="match status" value="1"/>
</dbReference>
<accession>A0A2N5N6A1</accession>